<feature type="region of interest" description="Disordered" evidence="1">
    <location>
        <begin position="166"/>
        <end position="247"/>
    </location>
</feature>
<feature type="compositionally biased region" description="Basic and acidic residues" evidence="1">
    <location>
        <begin position="210"/>
        <end position="227"/>
    </location>
</feature>
<sequence length="247" mass="26848">KREETGSCSYHSGRAGRVPEVLISPAAASPKRPRLNLLIPKLPSSSVSRTPLRSPSPPYIAGTGNNVATAHATSGGSRLPQPLRAGRLHCGDVGGTKMPPKDVIVISSDDESSDTTDAASIVEHKTARLDHGCQRNPRLFAKLCETTSNDDDSKCLSHDERDKRRFRHHEETRQKSNGRYRSASHDHHGDGDQTSGSARHHPPVPDETGEPTKNDSVRLLHVQERRASPSVVPDHQSISEPKLADAE</sequence>
<reference evidence="2" key="2">
    <citation type="submission" date="2023-05" db="EMBL/GenBank/DDBJ databases">
        <authorList>
            <consortium name="Lawrence Berkeley National Laboratory"/>
            <person name="Steindorff A."/>
            <person name="Hensen N."/>
            <person name="Bonometti L."/>
            <person name="Westerberg I."/>
            <person name="Brannstrom I.O."/>
            <person name="Guillou S."/>
            <person name="Cros-Aarteil S."/>
            <person name="Calhoun S."/>
            <person name="Haridas S."/>
            <person name="Kuo A."/>
            <person name="Mondo S."/>
            <person name="Pangilinan J."/>
            <person name="Riley R."/>
            <person name="Labutti K."/>
            <person name="Andreopoulos B."/>
            <person name="Lipzen A."/>
            <person name="Chen C."/>
            <person name="Yanf M."/>
            <person name="Daum C."/>
            <person name="Ng V."/>
            <person name="Clum A."/>
            <person name="Ohm R."/>
            <person name="Martin F."/>
            <person name="Silar P."/>
            <person name="Natvig D."/>
            <person name="Lalanne C."/>
            <person name="Gautier V."/>
            <person name="Ament-Velasquez S.L."/>
            <person name="Kruys A."/>
            <person name="Hutchinson M.I."/>
            <person name="Powell A.J."/>
            <person name="Barry K."/>
            <person name="Miller A.N."/>
            <person name="Grigoriev I.V."/>
            <person name="Debuchy R."/>
            <person name="Gladieux P."/>
            <person name="Thoren M.H."/>
            <person name="Johannesson H."/>
        </authorList>
    </citation>
    <scope>NUCLEOTIDE SEQUENCE</scope>
    <source>
        <strain evidence="2">CBS 757.83</strain>
    </source>
</reference>
<feature type="non-terminal residue" evidence="2">
    <location>
        <position position="1"/>
    </location>
</feature>
<proteinExistence type="predicted"/>
<organism evidence="2 3">
    <name type="scientific">Parathielavia hyrcaniae</name>
    <dbReference type="NCBI Taxonomy" id="113614"/>
    <lineage>
        <taxon>Eukaryota</taxon>
        <taxon>Fungi</taxon>
        <taxon>Dikarya</taxon>
        <taxon>Ascomycota</taxon>
        <taxon>Pezizomycotina</taxon>
        <taxon>Sordariomycetes</taxon>
        <taxon>Sordariomycetidae</taxon>
        <taxon>Sordariales</taxon>
        <taxon>Chaetomiaceae</taxon>
        <taxon>Parathielavia</taxon>
    </lineage>
</organism>
<evidence type="ECO:0000313" key="2">
    <source>
        <dbReference type="EMBL" id="KAK4096509.1"/>
    </source>
</evidence>
<accession>A0AAN6SXK0</accession>
<feature type="region of interest" description="Disordered" evidence="1">
    <location>
        <begin position="40"/>
        <end position="64"/>
    </location>
</feature>
<keyword evidence="3" id="KW-1185">Reference proteome</keyword>
<evidence type="ECO:0000313" key="3">
    <source>
        <dbReference type="Proteomes" id="UP001305647"/>
    </source>
</evidence>
<reference evidence="2" key="1">
    <citation type="journal article" date="2023" name="Mol. Phylogenet. Evol.">
        <title>Genome-scale phylogeny and comparative genomics of the fungal order Sordariales.</title>
        <authorList>
            <person name="Hensen N."/>
            <person name="Bonometti L."/>
            <person name="Westerberg I."/>
            <person name="Brannstrom I.O."/>
            <person name="Guillou S."/>
            <person name="Cros-Aarteil S."/>
            <person name="Calhoun S."/>
            <person name="Haridas S."/>
            <person name="Kuo A."/>
            <person name="Mondo S."/>
            <person name="Pangilinan J."/>
            <person name="Riley R."/>
            <person name="LaButti K."/>
            <person name="Andreopoulos B."/>
            <person name="Lipzen A."/>
            <person name="Chen C."/>
            <person name="Yan M."/>
            <person name="Daum C."/>
            <person name="Ng V."/>
            <person name="Clum A."/>
            <person name="Steindorff A."/>
            <person name="Ohm R.A."/>
            <person name="Martin F."/>
            <person name="Silar P."/>
            <person name="Natvig D.O."/>
            <person name="Lalanne C."/>
            <person name="Gautier V."/>
            <person name="Ament-Velasquez S.L."/>
            <person name="Kruys A."/>
            <person name="Hutchinson M.I."/>
            <person name="Powell A.J."/>
            <person name="Barry K."/>
            <person name="Miller A.N."/>
            <person name="Grigoriev I.V."/>
            <person name="Debuchy R."/>
            <person name="Gladieux P."/>
            <person name="Hiltunen Thoren M."/>
            <person name="Johannesson H."/>
        </authorList>
    </citation>
    <scope>NUCLEOTIDE SEQUENCE</scope>
    <source>
        <strain evidence="2">CBS 757.83</strain>
    </source>
</reference>
<name>A0AAN6SXK0_9PEZI</name>
<comment type="caution">
    <text evidence="2">The sequence shown here is derived from an EMBL/GenBank/DDBJ whole genome shotgun (WGS) entry which is preliminary data.</text>
</comment>
<dbReference type="AlphaFoldDB" id="A0AAN6SXK0"/>
<protein>
    <submittedName>
        <fullName evidence="2">Uncharacterized protein</fullName>
    </submittedName>
</protein>
<dbReference type="EMBL" id="MU863711">
    <property type="protein sequence ID" value="KAK4096509.1"/>
    <property type="molecule type" value="Genomic_DNA"/>
</dbReference>
<dbReference type="Proteomes" id="UP001305647">
    <property type="component" value="Unassembled WGS sequence"/>
</dbReference>
<gene>
    <name evidence="2" type="ORF">N658DRAFT_400448</name>
</gene>
<feature type="compositionally biased region" description="Polar residues" evidence="1">
    <location>
        <begin position="43"/>
        <end position="53"/>
    </location>
</feature>
<evidence type="ECO:0000256" key="1">
    <source>
        <dbReference type="SAM" id="MobiDB-lite"/>
    </source>
</evidence>
<feature type="non-terminal residue" evidence="2">
    <location>
        <position position="247"/>
    </location>
</feature>